<dbReference type="PANTHER" id="PTHR33221">
    <property type="entry name" value="WINGED HELIX-TURN-HELIX TRANSCRIPTIONAL REGULATOR, RRF2 FAMILY"/>
    <property type="match status" value="1"/>
</dbReference>
<dbReference type="RefSeq" id="WP_146452725.1">
    <property type="nucleotide sequence ID" value="NZ_SJPS01000009.1"/>
</dbReference>
<dbReference type="PROSITE" id="PS01332">
    <property type="entry name" value="HTH_RRF2_1"/>
    <property type="match status" value="1"/>
</dbReference>
<evidence type="ECO:0000313" key="2">
    <source>
        <dbReference type="EMBL" id="TWU21777.1"/>
    </source>
</evidence>
<dbReference type="GO" id="GO:0005829">
    <property type="term" value="C:cytosol"/>
    <property type="evidence" value="ECO:0007669"/>
    <property type="project" value="TreeGrafter"/>
</dbReference>
<dbReference type="InterPro" id="IPR030489">
    <property type="entry name" value="TR_Rrf2-type_CS"/>
</dbReference>
<reference evidence="2 3" key="1">
    <citation type="submission" date="2019-02" db="EMBL/GenBank/DDBJ databases">
        <title>Deep-cultivation of Planctomycetes and their phenomic and genomic characterization uncovers novel biology.</title>
        <authorList>
            <person name="Wiegand S."/>
            <person name="Jogler M."/>
            <person name="Boedeker C."/>
            <person name="Pinto D."/>
            <person name="Vollmers J."/>
            <person name="Rivas-Marin E."/>
            <person name="Kohn T."/>
            <person name="Peeters S.H."/>
            <person name="Heuer A."/>
            <person name="Rast P."/>
            <person name="Oberbeckmann S."/>
            <person name="Bunk B."/>
            <person name="Jeske O."/>
            <person name="Meyerdierks A."/>
            <person name="Storesund J.E."/>
            <person name="Kallscheuer N."/>
            <person name="Luecker S."/>
            <person name="Lage O.M."/>
            <person name="Pohl T."/>
            <person name="Merkel B.J."/>
            <person name="Hornburger P."/>
            <person name="Mueller R.-W."/>
            <person name="Bruemmer F."/>
            <person name="Labrenz M."/>
            <person name="Spormann A.M."/>
            <person name="Op Den Camp H."/>
            <person name="Overmann J."/>
            <person name="Amann R."/>
            <person name="Jetten M.S.M."/>
            <person name="Mascher T."/>
            <person name="Medema M.H."/>
            <person name="Devos D.P."/>
            <person name="Kaster A.-K."/>
            <person name="Ovreas L."/>
            <person name="Rohde M."/>
            <person name="Galperin M.Y."/>
            <person name="Jogler C."/>
        </authorList>
    </citation>
    <scope>NUCLEOTIDE SEQUENCE [LARGE SCALE GENOMIC DNA]</scope>
    <source>
        <strain evidence="2 3">Pla144</strain>
    </source>
</reference>
<sequence>MISQTVEYALRAIVTIAQHDGLPCTAQQISKITQVPAPYLSKLMQGLVRTGLVSSQRGPHGGFILTRKPNELTVWEVVDAVEPFQRILECPLGIKSHGSKLCQLHRRLDQAMAMVEEQFRDTTIADVLAEPGSVTPLCEETKVMTIDISRASRNPQSKQSKSKRPTNK</sequence>
<dbReference type="EMBL" id="SJPS01000009">
    <property type="protein sequence ID" value="TWU21777.1"/>
    <property type="molecule type" value="Genomic_DNA"/>
</dbReference>
<keyword evidence="3" id="KW-1185">Reference proteome</keyword>
<dbReference type="Pfam" id="PF02082">
    <property type="entry name" value="Rrf2"/>
    <property type="match status" value="1"/>
</dbReference>
<dbReference type="Proteomes" id="UP000318437">
    <property type="component" value="Unassembled WGS sequence"/>
</dbReference>
<evidence type="ECO:0000313" key="3">
    <source>
        <dbReference type="Proteomes" id="UP000318437"/>
    </source>
</evidence>
<dbReference type="InterPro" id="IPR036388">
    <property type="entry name" value="WH-like_DNA-bd_sf"/>
</dbReference>
<gene>
    <name evidence="2" type="primary">iscR</name>
    <name evidence="2" type="ORF">Pla144_44730</name>
</gene>
<dbReference type="PANTHER" id="PTHR33221:SF13">
    <property type="entry name" value="TRANSCRIPTIONAL REGULATOR-RELATED"/>
    <property type="match status" value="1"/>
</dbReference>
<feature type="region of interest" description="Disordered" evidence="1">
    <location>
        <begin position="148"/>
        <end position="168"/>
    </location>
</feature>
<proteinExistence type="predicted"/>
<dbReference type="NCBIfam" id="TIGR00738">
    <property type="entry name" value="rrf2_super"/>
    <property type="match status" value="1"/>
</dbReference>
<evidence type="ECO:0000256" key="1">
    <source>
        <dbReference type="SAM" id="MobiDB-lite"/>
    </source>
</evidence>
<dbReference type="PROSITE" id="PS51197">
    <property type="entry name" value="HTH_RRF2_2"/>
    <property type="match status" value="1"/>
</dbReference>
<dbReference type="InterPro" id="IPR036390">
    <property type="entry name" value="WH_DNA-bd_sf"/>
</dbReference>
<name>A0A5C6CDG2_9BACT</name>
<dbReference type="OrthoDB" id="9800519at2"/>
<dbReference type="SUPFAM" id="SSF46785">
    <property type="entry name" value="Winged helix' DNA-binding domain"/>
    <property type="match status" value="1"/>
</dbReference>
<dbReference type="GO" id="GO:0003700">
    <property type="term" value="F:DNA-binding transcription factor activity"/>
    <property type="evidence" value="ECO:0007669"/>
    <property type="project" value="TreeGrafter"/>
</dbReference>
<accession>A0A5C6CDG2</accession>
<organism evidence="2 3">
    <name type="scientific">Bythopirellula polymerisocia</name>
    <dbReference type="NCBI Taxonomy" id="2528003"/>
    <lineage>
        <taxon>Bacteria</taxon>
        <taxon>Pseudomonadati</taxon>
        <taxon>Planctomycetota</taxon>
        <taxon>Planctomycetia</taxon>
        <taxon>Pirellulales</taxon>
        <taxon>Lacipirellulaceae</taxon>
        <taxon>Bythopirellula</taxon>
    </lineage>
</organism>
<protein>
    <submittedName>
        <fullName evidence="2">HTH-type transcriptional regulator IscR</fullName>
    </submittedName>
</protein>
<dbReference type="Gene3D" id="1.10.10.10">
    <property type="entry name" value="Winged helix-like DNA-binding domain superfamily/Winged helix DNA-binding domain"/>
    <property type="match status" value="1"/>
</dbReference>
<dbReference type="AlphaFoldDB" id="A0A5C6CDG2"/>
<comment type="caution">
    <text evidence="2">The sequence shown here is derived from an EMBL/GenBank/DDBJ whole genome shotgun (WGS) entry which is preliminary data.</text>
</comment>
<dbReference type="InterPro" id="IPR000944">
    <property type="entry name" value="Tscrpt_reg_Rrf2"/>
</dbReference>